<sequence>MLKDNKGQKENVKRDCISKENVGVTNPTVFKRN</sequence>
<reference evidence="3" key="1">
    <citation type="journal article" date="2015" name="Nat. Plants">
        <title>Genome expansion of Arabis alpina linked with retrotransposition and reduced symmetric DNA methylation.</title>
        <authorList>
            <person name="Willing E.M."/>
            <person name="Rawat V."/>
            <person name="Mandakova T."/>
            <person name="Maumus F."/>
            <person name="James G.V."/>
            <person name="Nordstroem K.J."/>
            <person name="Becker C."/>
            <person name="Warthmann N."/>
            <person name="Chica C."/>
            <person name="Szarzynska B."/>
            <person name="Zytnicki M."/>
            <person name="Albani M.C."/>
            <person name="Kiefer C."/>
            <person name="Bergonzi S."/>
            <person name="Castaings L."/>
            <person name="Mateos J.L."/>
            <person name="Berns M.C."/>
            <person name="Bujdoso N."/>
            <person name="Piofczyk T."/>
            <person name="de Lorenzo L."/>
            <person name="Barrero-Sicilia C."/>
            <person name="Mateos I."/>
            <person name="Piednoel M."/>
            <person name="Hagmann J."/>
            <person name="Chen-Min-Tao R."/>
            <person name="Iglesias-Fernandez R."/>
            <person name="Schuster S.C."/>
            <person name="Alonso-Blanco C."/>
            <person name="Roudier F."/>
            <person name="Carbonero P."/>
            <person name="Paz-Ares J."/>
            <person name="Davis S.J."/>
            <person name="Pecinka A."/>
            <person name="Quesneville H."/>
            <person name="Colot V."/>
            <person name="Lysak M.A."/>
            <person name="Weigel D."/>
            <person name="Coupland G."/>
            <person name="Schneeberger K."/>
        </authorList>
    </citation>
    <scope>NUCLEOTIDE SEQUENCE [LARGE SCALE GENOMIC DNA]</scope>
    <source>
        <strain evidence="3">cv. Pajares</strain>
    </source>
</reference>
<dbReference type="Proteomes" id="UP000029120">
    <property type="component" value="Chromosome 4"/>
</dbReference>
<gene>
    <name evidence="2" type="ordered locus">AALP_Aa4g060500</name>
</gene>
<accession>A0A087H1G0</accession>
<dbReference type="Gramene" id="KFK35962">
    <property type="protein sequence ID" value="KFK35962"/>
    <property type="gene ID" value="AALP_AA4G060500"/>
</dbReference>
<protein>
    <submittedName>
        <fullName evidence="2">Uncharacterized protein</fullName>
    </submittedName>
</protein>
<evidence type="ECO:0000313" key="3">
    <source>
        <dbReference type="Proteomes" id="UP000029120"/>
    </source>
</evidence>
<name>A0A087H1G0_ARAAL</name>
<evidence type="ECO:0000313" key="2">
    <source>
        <dbReference type="EMBL" id="KFK35962.1"/>
    </source>
</evidence>
<dbReference type="AlphaFoldDB" id="A0A087H1G0"/>
<feature type="compositionally biased region" description="Polar residues" evidence="1">
    <location>
        <begin position="23"/>
        <end position="33"/>
    </location>
</feature>
<dbReference type="EMBL" id="CM002872">
    <property type="protein sequence ID" value="KFK35962.1"/>
    <property type="molecule type" value="Genomic_DNA"/>
</dbReference>
<keyword evidence="3" id="KW-1185">Reference proteome</keyword>
<feature type="region of interest" description="Disordered" evidence="1">
    <location>
        <begin position="1"/>
        <end position="33"/>
    </location>
</feature>
<proteinExistence type="predicted"/>
<organism evidence="2 3">
    <name type="scientific">Arabis alpina</name>
    <name type="common">Alpine rock-cress</name>
    <dbReference type="NCBI Taxonomy" id="50452"/>
    <lineage>
        <taxon>Eukaryota</taxon>
        <taxon>Viridiplantae</taxon>
        <taxon>Streptophyta</taxon>
        <taxon>Embryophyta</taxon>
        <taxon>Tracheophyta</taxon>
        <taxon>Spermatophyta</taxon>
        <taxon>Magnoliopsida</taxon>
        <taxon>eudicotyledons</taxon>
        <taxon>Gunneridae</taxon>
        <taxon>Pentapetalae</taxon>
        <taxon>rosids</taxon>
        <taxon>malvids</taxon>
        <taxon>Brassicales</taxon>
        <taxon>Brassicaceae</taxon>
        <taxon>Arabideae</taxon>
        <taxon>Arabis</taxon>
    </lineage>
</organism>
<evidence type="ECO:0000256" key="1">
    <source>
        <dbReference type="SAM" id="MobiDB-lite"/>
    </source>
</evidence>
<feature type="compositionally biased region" description="Basic and acidic residues" evidence="1">
    <location>
        <begin position="1"/>
        <end position="18"/>
    </location>
</feature>